<protein>
    <submittedName>
        <fullName evidence="1">Uncharacterized protein</fullName>
    </submittedName>
</protein>
<keyword evidence="2" id="KW-1185">Reference proteome</keyword>
<organism evidence="1 2">
    <name type="scientific">Tranquillimonas alkanivorans</name>
    <dbReference type="NCBI Taxonomy" id="441119"/>
    <lineage>
        <taxon>Bacteria</taxon>
        <taxon>Pseudomonadati</taxon>
        <taxon>Pseudomonadota</taxon>
        <taxon>Alphaproteobacteria</taxon>
        <taxon>Rhodobacterales</taxon>
        <taxon>Roseobacteraceae</taxon>
        <taxon>Tranquillimonas</taxon>
    </lineage>
</organism>
<dbReference type="EMBL" id="FOXA01000049">
    <property type="protein sequence ID" value="SFQ20337.1"/>
    <property type="molecule type" value="Genomic_DNA"/>
</dbReference>
<proteinExistence type="predicted"/>
<evidence type="ECO:0000313" key="2">
    <source>
        <dbReference type="Proteomes" id="UP000199356"/>
    </source>
</evidence>
<gene>
    <name evidence="1" type="ORF">SAMN04488047_1498</name>
</gene>
<dbReference type="STRING" id="441119.SAMN04488047_1498"/>
<accession>A0A1I5WL93</accession>
<name>A0A1I5WL93_9RHOB</name>
<dbReference type="Proteomes" id="UP000199356">
    <property type="component" value="Unassembled WGS sequence"/>
</dbReference>
<reference evidence="1 2" key="1">
    <citation type="submission" date="2016-10" db="EMBL/GenBank/DDBJ databases">
        <authorList>
            <person name="de Groot N.N."/>
        </authorList>
    </citation>
    <scope>NUCLEOTIDE SEQUENCE [LARGE SCALE GENOMIC DNA]</scope>
    <source>
        <strain evidence="1 2">DSM 19547</strain>
    </source>
</reference>
<sequence length="68" mass="7264">MKNGGDATSAFDQAVAVAMELERAILNRPAETLRAMAMKIIVAARDEGESGGSNIAALIEEAREVLRY</sequence>
<dbReference type="AlphaFoldDB" id="A0A1I5WL93"/>
<evidence type="ECO:0000313" key="1">
    <source>
        <dbReference type="EMBL" id="SFQ20337.1"/>
    </source>
</evidence>